<dbReference type="InterPro" id="IPR001736">
    <property type="entry name" value="PLipase_D/transphosphatidylase"/>
</dbReference>
<evidence type="ECO:0000259" key="9">
    <source>
        <dbReference type="PROSITE" id="PS50035"/>
    </source>
</evidence>
<proteinExistence type="predicted"/>
<comment type="caution">
    <text evidence="11">The sequence shown here is derived from an EMBL/GenBank/DDBJ whole genome shotgun (WGS) entry which is preliminary data.</text>
</comment>
<evidence type="ECO:0000256" key="6">
    <source>
        <dbReference type="ARBA" id="ARBA00023098"/>
    </source>
</evidence>
<evidence type="ECO:0000313" key="11">
    <source>
        <dbReference type="EMBL" id="KAG5456803.1"/>
    </source>
</evidence>
<dbReference type="SMART" id="SM00233">
    <property type="entry name" value="PH"/>
    <property type="match status" value="1"/>
</dbReference>
<evidence type="ECO:0000256" key="2">
    <source>
        <dbReference type="ARBA" id="ARBA00012027"/>
    </source>
</evidence>
<evidence type="ECO:0000256" key="3">
    <source>
        <dbReference type="ARBA" id="ARBA00022737"/>
    </source>
</evidence>
<dbReference type="Gene3D" id="3.30.1520.10">
    <property type="entry name" value="Phox-like domain"/>
    <property type="match status" value="1"/>
</dbReference>
<dbReference type="GO" id="GO:0004630">
    <property type="term" value="F:phospholipase D activity"/>
    <property type="evidence" value="ECO:0007669"/>
    <property type="project" value="UniProtKB-EC"/>
</dbReference>
<dbReference type="InterPro" id="IPR036871">
    <property type="entry name" value="PX_dom_sf"/>
</dbReference>
<dbReference type="SUPFAM" id="SSF50729">
    <property type="entry name" value="PH domain-like"/>
    <property type="match status" value="1"/>
</dbReference>
<dbReference type="PROSITE" id="PS50195">
    <property type="entry name" value="PX"/>
    <property type="match status" value="1"/>
</dbReference>
<organism evidence="11 12">
    <name type="scientific">Olpidium bornovanus</name>
    <dbReference type="NCBI Taxonomy" id="278681"/>
    <lineage>
        <taxon>Eukaryota</taxon>
        <taxon>Fungi</taxon>
        <taxon>Fungi incertae sedis</taxon>
        <taxon>Olpidiomycota</taxon>
        <taxon>Olpidiomycotina</taxon>
        <taxon>Olpidiomycetes</taxon>
        <taxon>Olpidiales</taxon>
        <taxon>Olpidiaceae</taxon>
        <taxon>Olpidium</taxon>
    </lineage>
</organism>
<dbReference type="PANTHER" id="PTHR18896">
    <property type="entry name" value="PHOSPHOLIPASE D"/>
    <property type="match status" value="1"/>
</dbReference>
<keyword evidence="6" id="KW-0443">Lipid metabolism</keyword>
<dbReference type="GO" id="GO:0012505">
    <property type="term" value="C:endomembrane system"/>
    <property type="evidence" value="ECO:0007669"/>
    <property type="project" value="UniProtKB-SubCell"/>
</dbReference>
<evidence type="ECO:0000256" key="1">
    <source>
        <dbReference type="ARBA" id="ARBA00000798"/>
    </source>
</evidence>
<sequence>MYEFVRLHSYLSLRHFQGLLPRLPHLPSAIAYAVSRVKSYPGSAERRDEHRRRIALERRKALENYLLQLLKVLNLRVCYELLAFLELSAFSIQPGMGYKGKEGLLQHRIGASILSPCLGLQRRKWKPRWVMVRDSFIAVGRDVAARHPDKVFLCDRFFAVACIQQHHDPIPRHRITVSSRTEQLEFACDSERNMLEWKEHFTKLKENLWSKEHRWGSFAPVRDDSFVRWFVDGEDYFWAVSEALLAAKRTIYVADWWLSPELYLRRPPALNREYRLDRILRAKAQEGVQIRIFVYKEVTYALPISSKYTKLALQRGLHPNITVQRHPDHTPGGTMFWAHHEKMVIVDQDVAFVGGLDLCYGRYDDNIHRLADNRATAPVQETWPGQDYSNPRIKDFKNVHHFDM</sequence>
<dbReference type="EC" id="3.1.4.4" evidence="2"/>
<comment type="catalytic activity">
    <reaction evidence="1">
        <text>a 1,2-diacyl-sn-glycero-3-phosphocholine + H2O = a 1,2-diacyl-sn-glycero-3-phosphate + choline + H(+)</text>
        <dbReference type="Rhea" id="RHEA:14445"/>
        <dbReference type="ChEBI" id="CHEBI:15354"/>
        <dbReference type="ChEBI" id="CHEBI:15377"/>
        <dbReference type="ChEBI" id="CHEBI:15378"/>
        <dbReference type="ChEBI" id="CHEBI:57643"/>
        <dbReference type="ChEBI" id="CHEBI:58608"/>
        <dbReference type="EC" id="3.1.4.4"/>
    </reaction>
</comment>
<dbReference type="AlphaFoldDB" id="A0A8H8DFX1"/>
<dbReference type="Proteomes" id="UP000673691">
    <property type="component" value="Unassembled WGS sequence"/>
</dbReference>
<accession>A0A8H8DFX1</accession>
<dbReference type="InterPro" id="IPR011993">
    <property type="entry name" value="PH-like_dom_sf"/>
</dbReference>
<protein>
    <recommendedName>
        <fullName evidence="2">phospholipase D</fullName>
        <ecNumber evidence="2">3.1.4.4</ecNumber>
    </recommendedName>
</protein>
<feature type="domain" description="PLD phosphodiesterase" evidence="9">
    <location>
        <begin position="335"/>
        <end position="362"/>
    </location>
</feature>
<dbReference type="InterPro" id="IPR015679">
    <property type="entry name" value="PLipase_D_fam"/>
</dbReference>
<dbReference type="Pfam" id="PF00614">
    <property type="entry name" value="PLDc"/>
    <property type="match status" value="1"/>
</dbReference>
<keyword evidence="4" id="KW-0378">Hydrolase</keyword>
<dbReference type="SMART" id="SM00155">
    <property type="entry name" value="PLDc"/>
    <property type="match status" value="1"/>
</dbReference>
<dbReference type="PROSITE" id="PS50035">
    <property type="entry name" value="PLD"/>
    <property type="match status" value="1"/>
</dbReference>
<keyword evidence="3" id="KW-0677">Repeat</keyword>
<evidence type="ECO:0000313" key="12">
    <source>
        <dbReference type="Proteomes" id="UP000673691"/>
    </source>
</evidence>
<dbReference type="CDD" id="cd09138">
    <property type="entry name" value="PLDc_vPLD1_2_yPLD_like_1"/>
    <property type="match status" value="1"/>
</dbReference>
<evidence type="ECO:0000256" key="8">
    <source>
        <dbReference type="ARBA" id="ARBA00037868"/>
    </source>
</evidence>
<evidence type="ECO:0000256" key="7">
    <source>
        <dbReference type="ARBA" id="ARBA00023288"/>
    </source>
</evidence>
<name>A0A8H8DFX1_9FUNG</name>
<keyword evidence="5" id="KW-0442">Lipid degradation</keyword>
<reference evidence="11 12" key="1">
    <citation type="journal article" name="Sci. Rep.">
        <title>Genome-scale phylogenetic analyses confirm Olpidium as the closest living zoosporic fungus to the non-flagellated, terrestrial fungi.</title>
        <authorList>
            <person name="Chang Y."/>
            <person name="Rochon D."/>
            <person name="Sekimoto S."/>
            <person name="Wang Y."/>
            <person name="Chovatia M."/>
            <person name="Sandor L."/>
            <person name="Salamov A."/>
            <person name="Grigoriev I.V."/>
            <person name="Stajich J.E."/>
            <person name="Spatafora J.W."/>
        </authorList>
    </citation>
    <scope>NUCLEOTIDE SEQUENCE [LARGE SCALE GENOMIC DNA]</scope>
    <source>
        <strain evidence="11">S191</strain>
    </source>
</reference>
<dbReference type="InterPro" id="IPR001683">
    <property type="entry name" value="PX_dom"/>
</dbReference>
<gene>
    <name evidence="11" type="ORF">BJ554DRAFT_3348</name>
</gene>
<keyword evidence="12" id="KW-1185">Reference proteome</keyword>
<evidence type="ECO:0000256" key="5">
    <source>
        <dbReference type="ARBA" id="ARBA00022963"/>
    </source>
</evidence>
<dbReference type="SUPFAM" id="SSF56024">
    <property type="entry name" value="Phospholipase D/nuclease"/>
    <property type="match status" value="1"/>
</dbReference>
<evidence type="ECO:0000259" key="10">
    <source>
        <dbReference type="PROSITE" id="PS50195"/>
    </source>
</evidence>
<dbReference type="Gene3D" id="3.30.870.10">
    <property type="entry name" value="Endonuclease Chain A"/>
    <property type="match status" value="1"/>
</dbReference>
<feature type="non-terminal residue" evidence="11">
    <location>
        <position position="404"/>
    </location>
</feature>
<keyword evidence="7" id="KW-0449">Lipoprotein</keyword>
<dbReference type="EMBL" id="JAEFCI010011128">
    <property type="protein sequence ID" value="KAG5456803.1"/>
    <property type="molecule type" value="Genomic_DNA"/>
</dbReference>
<dbReference type="Gene3D" id="2.30.29.30">
    <property type="entry name" value="Pleckstrin-homology domain (PH domain)/Phosphotyrosine-binding domain (PTB)"/>
    <property type="match status" value="1"/>
</dbReference>
<dbReference type="PANTHER" id="PTHR18896:SF76">
    <property type="entry name" value="PHOSPHOLIPASE"/>
    <property type="match status" value="1"/>
</dbReference>
<dbReference type="OrthoDB" id="14911at2759"/>
<comment type="subcellular location">
    <subcellularLocation>
        <location evidence="8">Endomembrane system</location>
        <topology evidence="8">Lipid-anchor</topology>
    </subcellularLocation>
</comment>
<dbReference type="Pfam" id="PF00787">
    <property type="entry name" value="PX"/>
    <property type="match status" value="1"/>
</dbReference>
<dbReference type="InterPro" id="IPR001849">
    <property type="entry name" value="PH_domain"/>
</dbReference>
<dbReference type="SUPFAM" id="SSF64268">
    <property type="entry name" value="PX domain"/>
    <property type="match status" value="1"/>
</dbReference>
<dbReference type="GO" id="GO:0035091">
    <property type="term" value="F:phosphatidylinositol binding"/>
    <property type="evidence" value="ECO:0007669"/>
    <property type="project" value="InterPro"/>
</dbReference>
<dbReference type="GO" id="GO:0009395">
    <property type="term" value="P:phospholipid catabolic process"/>
    <property type="evidence" value="ECO:0007669"/>
    <property type="project" value="TreeGrafter"/>
</dbReference>
<feature type="domain" description="PX" evidence="10">
    <location>
        <begin position="1"/>
        <end position="92"/>
    </location>
</feature>
<evidence type="ECO:0000256" key="4">
    <source>
        <dbReference type="ARBA" id="ARBA00022801"/>
    </source>
</evidence>